<keyword evidence="2" id="KW-1185">Reference proteome</keyword>
<accession>A0ACC0WP70</accession>
<proteinExistence type="predicted"/>
<organism evidence="1 2">
    <name type="scientific">Peronosclerospora sorghi</name>
    <dbReference type="NCBI Taxonomy" id="230839"/>
    <lineage>
        <taxon>Eukaryota</taxon>
        <taxon>Sar</taxon>
        <taxon>Stramenopiles</taxon>
        <taxon>Oomycota</taxon>
        <taxon>Peronosporomycetes</taxon>
        <taxon>Peronosporales</taxon>
        <taxon>Peronosporaceae</taxon>
        <taxon>Peronosclerospora</taxon>
    </lineage>
</organism>
<gene>
    <name evidence="1" type="ORF">PsorP6_001586</name>
</gene>
<evidence type="ECO:0000313" key="1">
    <source>
        <dbReference type="EMBL" id="KAI9920663.1"/>
    </source>
</evidence>
<evidence type="ECO:0000313" key="2">
    <source>
        <dbReference type="Proteomes" id="UP001163321"/>
    </source>
</evidence>
<dbReference type="EMBL" id="CM047580">
    <property type="protein sequence ID" value="KAI9920663.1"/>
    <property type="molecule type" value="Genomic_DNA"/>
</dbReference>
<comment type="caution">
    <text evidence="1">The sequence shown here is derived from an EMBL/GenBank/DDBJ whole genome shotgun (WGS) entry which is preliminary data.</text>
</comment>
<protein>
    <submittedName>
        <fullName evidence="1">Uncharacterized protein</fullName>
    </submittedName>
</protein>
<sequence>MAIIATREESGRNPLKEESKEKLEQELVEATTLRMQIAELAHEKQQLEHQLTEIHNYKDSEHGRRFQELEDELARTKLTSTQRAFELSKLEAVVQALKRK</sequence>
<dbReference type="Proteomes" id="UP001163321">
    <property type="component" value="Chromosome 1"/>
</dbReference>
<name>A0ACC0WP70_9STRA</name>
<reference evidence="1 2" key="1">
    <citation type="journal article" date="2022" name="bioRxiv">
        <title>The genome of the oomycete Peronosclerospora sorghi, a cosmopolitan pathogen of maize and sorghum, is inflated with dispersed pseudogenes.</title>
        <authorList>
            <person name="Fletcher K."/>
            <person name="Martin F."/>
            <person name="Isakeit T."/>
            <person name="Cavanaugh K."/>
            <person name="Magill C."/>
            <person name="Michelmore R."/>
        </authorList>
    </citation>
    <scope>NUCLEOTIDE SEQUENCE [LARGE SCALE GENOMIC DNA]</scope>
    <source>
        <strain evidence="1">P6</strain>
    </source>
</reference>